<protein>
    <submittedName>
        <fullName evidence="4">AAA ATPase</fullName>
    </submittedName>
</protein>
<dbReference type="KEGG" id="pcl:Pcal_1347"/>
<dbReference type="Pfam" id="PF01656">
    <property type="entry name" value="CbiA"/>
    <property type="match status" value="1"/>
</dbReference>
<gene>
    <name evidence="4" type="ordered locus">Pcal_1347</name>
</gene>
<dbReference type="GeneID" id="4910298"/>
<sequence>MAVTLLDLALLELRGVTLVYGAAGAGKTTFTAWWVRRYGKVFWVSAFEDEATFRANMAKLGYEFGDRLVFWEAPLGEAEAFFNALVDAVAKERPEALVVDSVTAFLPQSGVDLLQNLVYRVVRKMGVDVFLTAEAHVAEQLTYLADNVIELKYEVYPYGSFRELVVRKVRGGPAGYTTPFIIVEGEGFVPLAPPAGGARPTALETGTCIDKLVGGVYKGAATAVVGPVGSGKTTIMLMAAKALMDRGKRVAYVDVGGGGSLVAEKYGVETIDVELNVTHLVHTLRRLAGVGYDAVFIRGLDAFGSAFGRDAFVQALRYATRVSRMGPAVVASLRRLYGMDILFDVVIRVGEDFVESVRSPIGRHRISKAECKL</sequence>
<organism evidence="4 5">
    <name type="scientific">Pyrobaculum calidifontis (strain DSM 21063 / JCM 11548 / VA1)</name>
    <dbReference type="NCBI Taxonomy" id="410359"/>
    <lineage>
        <taxon>Archaea</taxon>
        <taxon>Thermoproteota</taxon>
        <taxon>Thermoprotei</taxon>
        <taxon>Thermoproteales</taxon>
        <taxon>Thermoproteaceae</taxon>
        <taxon>Pyrobaculum</taxon>
    </lineage>
</organism>
<keyword evidence="1" id="KW-0547">Nucleotide-binding</keyword>
<evidence type="ECO:0000256" key="2">
    <source>
        <dbReference type="ARBA" id="ARBA00022840"/>
    </source>
</evidence>
<name>A3MVV2_PYRCJ</name>
<feature type="domain" description="AAA+ ATPase" evidence="3">
    <location>
        <begin position="13"/>
        <end position="155"/>
    </location>
</feature>
<dbReference type="EMBL" id="CP000561">
    <property type="protein sequence ID" value="ABO08769.1"/>
    <property type="molecule type" value="Genomic_DNA"/>
</dbReference>
<dbReference type="InterPro" id="IPR002586">
    <property type="entry name" value="CobQ/CobB/MinD/ParA_Nub-bd_dom"/>
</dbReference>
<dbReference type="Proteomes" id="UP000001431">
    <property type="component" value="Chromosome"/>
</dbReference>
<dbReference type="AlphaFoldDB" id="A3MVV2"/>
<dbReference type="InterPro" id="IPR003593">
    <property type="entry name" value="AAA+_ATPase"/>
</dbReference>
<dbReference type="SMART" id="SM00382">
    <property type="entry name" value="AAA"/>
    <property type="match status" value="2"/>
</dbReference>
<dbReference type="Gene3D" id="3.40.50.300">
    <property type="entry name" value="P-loop containing nucleotide triphosphate hydrolases"/>
    <property type="match status" value="2"/>
</dbReference>
<dbReference type="RefSeq" id="WP_011850027.1">
    <property type="nucleotide sequence ID" value="NC_009073.1"/>
</dbReference>
<keyword evidence="5" id="KW-1185">Reference proteome</keyword>
<keyword evidence="2" id="KW-0067">ATP-binding</keyword>
<dbReference type="SUPFAM" id="SSF52540">
    <property type="entry name" value="P-loop containing nucleoside triphosphate hydrolases"/>
    <property type="match status" value="2"/>
</dbReference>
<dbReference type="InterPro" id="IPR027417">
    <property type="entry name" value="P-loop_NTPase"/>
</dbReference>
<dbReference type="eggNOG" id="arCOG01174">
    <property type="taxonomic scope" value="Archaea"/>
</dbReference>
<dbReference type="HOGENOM" id="CLU_730790_0_0_2"/>
<dbReference type="PANTHER" id="PTHR43637">
    <property type="entry name" value="UPF0273 PROTEIN TM_0370"/>
    <property type="match status" value="1"/>
</dbReference>
<accession>A3MVV2</accession>
<reference evidence="4" key="1">
    <citation type="submission" date="2007-02" db="EMBL/GenBank/DDBJ databases">
        <title>Complete sequence of Pyrobaculum calidifontis JCM 11548.</title>
        <authorList>
            <consortium name="US DOE Joint Genome Institute"/>
            <person name="Copeland A."/>
            <person name="Lucas S."/>
            <person name="Lapidus A."/>
            <person name="Barry K."/>
            <person name="Glavina del Rio T."/>
            <person name="Dalin E."/>
            <person name="Tice H."/>
            <person name="Pitluck S."/>
            <person name="Chain P."/>
            <person name="Malfatti S."/>
            <person name="Shin M."/>
            <person name="Vergez L."/>
            <person name="Schmutz J."/>
            <person name="Larimer F."/>
            <person name="Land M."/>
            <person name="Hauser L."/>
            <person name="Kyrpides N."/>
            <person name="Mikhailova N."/>
            <person name="Cozen A.E."/>
            <person name="Fitz-Gibbon S.T."/>
            <person name="House C.H."/>
            <person name="Saltikov C."/>
            <person name="Lowe T.M."/>
            <person name="Richardson P."/>
        </authorList>
    </citation>
    <scope>NUCLEOTIDE SEQUENCE [LARGE SCALE GENOMIC DNA]</scope>
    <source>
        <strain evidence="4">JCM 11548</strain>
    </source>
</reference>
<evidence type="ECO:0000256" key="1">
    <source>
        <dbReference type="ARBA" id="ARBA00022741"/>
    </source>
</evidence>
<evidence type="ECO:0000313" key="5">
    <source>
        <dbReference type="Proteomes" id="UP000001431"/>
    </source>
</evidence>
<dbReference type="PANTHER" id="PTHR43637:SF2">
    <property type="entry name" value="PROTEIN GVPD 1"/>
    <property type="match status" value="1"/>
</dbReference>
<evidence type="ECO:0000313" key="4">
    <source>
        <dbReference type="EMBL" id="ABO08769.1"/>
    </source>
</evidence>
<evidence type="ECO:0000259" key="3">
    <source>
        <dbReference type="SMART" id="SM00382"/>
    </source>
</evidence>
<proteinExistence type="predicted"/>
<feature type="domain" description="AAA+ ATPase" evidence="3">
    <location>
        <begin position="218"/>
        <end position="353"/>
    </location>
</feature>
<dbReference type="OrthoDB" id="17644at2157"/>
<dbReference type="GO" id="GO:0005524">
    <property type="term" value="F:ATP binding"/>
    <property type="evidence" value="ECO:0007669"/>
    <property type="project" value="UniProtKB-KW"/>
</dbReference>
<dbReference type="STRING" id="410359.Pcal_1347"/>